<dbReference type="RefSeq" id="WP_104408878.1">
    <property type="nucleotide sequence ID" value="NZ_PTIS01000001.1"/>
</dbReference>
<accession>A0A2S6G0N5</accession>
<dbReference type="InterPro" id="IPR035924">
    <property type="entry name" value="FlaG-like_sf"/>
</dbReference>
<dbReference type="InterPro" id="IPR005186">
    <property type="entry name" value="FlaG"/>
</dbReference>
<reference evidence="1 2" key="1">
    <citation type="submission" date="2018-02" db="EMBL/GenBank/DDBJ databases">
        <title>Genomic Encyclopedia of Archaeal and Bacterial Type Strains, Phase II (KMG-II): from individual species to whole genera.</title>
        <authorList>
            <person name="Goeker M."/>
        </authorList>
    </citation>
    <scope>NUCLEOTIDE SEQUENCE [LARGE SCALE GENOMIC DNA]</scope>
    <source>
        <strain evidence="1 2">DSM 15099</strain>
    </source>
</reference>
<dbReference type="Pfam" id="PF03646">
    <property type="entry name" value="FlaG"/>
    <property type="match status" value="1"/>
</dbReference>
<dbReference type="OrthoDB" id="9799867at2"/>
<evidence type="ECO:0000313" key="2">
    <source>
        <dbReference type="Proteomes" id="UP000239863"/>
    </source>
</evidence>
<dbReference type="PANTHER" id="PTHR37166:SF1">
    <property type="entry name" value="PROTEIN FLAG"/>
    <property type="match status" value="1"/>
</dbReference>
<keyword evidence="1" id="KW-0969">Cilium</keyword>
<comment type="caution">
    <text evidence="1">The sequence shown here is derived from an EMBL/GenBank/DDBJ whole genome shotgun (WGS) entry which is preliminary data.</text>
</comment>
<dbReference type="SUPFAM" id="SSF160214">
    <property type="entry name" value="FlaG-like"/>
    <property type="match status" value="1"/>
</dbReference>
<keyword evidence="1" id="KW-0282">Flagellum</keyword>
<dbReference type="Proteomes" id="UP000239863">
    <property type="component" value="Unassembled WGS sequence"/>
</dbReference>
<dbReference type="AlphaFoldDB" id="A0A2S6G0N5"/>
<dbReference type="STRING" id="37659.GCA_000703125_02810"/>
<gene>
    <name evidence="1" type="ORF">BD821_101148</name>
</gene>
<organism evidence="1 2">
    <name type="scientific">Clostridium algidicarnis DSM 15099</name>
    <dbReference type="NCBI Taxonomy" id="1121295"/>
    <lineage>
        <taxon>Bacteria</taxon>
        <taxon>Bacillati</taxon>
        <taxon>Bacillota</taxon>
        <taxon>Clostridia</taxon>
        <taxon>Eubacteriales</taxon>
        <taxon>Clostridiaceae</taxon>
        <taxon>Clostridium</taxon>
    </lineage>
</organism>
<keyword evidence="1" id="KW-0966">Cell projection</keyword>
<evidence type="ECO:0000313" key="1">
    <source>
        <dbReference type="EMBL" id="PPK49487.1"/>
    </source>
</evidence>
<dbReference type="PANTHER" id="PTHR37166">
    <property type="entry name" value="PROTEIN FLAG"/>
    <property type="match status" value="1"/>
</dbReference>
<proteinExistence type="predicted"/>
<name>A0A2S6G0N5_9CLOT</name>
<dbReference type="Gene3D" id="3.30.160.170">
    <property type="entry name" value="FlaG-like"/>
    <property type="match status" value="1"/>
</dbReference>
<sequence>MEVTRISKGRQNSTDYNLSIVVKDTSVDTSMLPPIEPIKSQNKDFSKEDMKVSVEKLNKFLQGENVHAEYEMHEKLNQIMIKIVNTDTKEVIMEIPPRKIIDMVAKMCEMVGLLVDKKA</sequence>
<protein>
    <submittedName>
        <fullName evidence="1">Flagellar protein FlaG</fullName>
    </submittedName>
</protein>
<dbReference type="EMBL" id="PTIS01000001">
    <property type="protein sequence ID" value="PPK49487.1"/>
    <property type="molecule type" value="Genomic_DNA"/>
</dbReference>